<accession>A0ABT9NZB0</accession>
<evidence type="ECO:0000259" key="6">
    <source>
        <dbReference type="PROSITE" id="PS50850"/>
    </source>
</evidence>
<keyword evidence="2 5" id="KW-0812">Transmembrane</keyword>
<evidence type="ECO:0000256" key="3">
    <source>
        <dbReference type="ARBA" id="ARBA00022989"/>
    </source>
</evidence>
<protein>
    <submittedName>
        <fullName evidence="7">EmrB/QacA subfamily drug resistance transporter</fullName>
    </submittedName>
</protein>
<dbReference type="PANTHER" id="PTHR23501">
    <property type="entry name" value="MAJOR FACILITATOR SUPERFAMILY"/>
    <property type="match status" value="1"/>
</dbReference>
<sequence>MSSSTVNPPSSQQLPDAHPAEMSHRQIVEALVGILAALFVGMVSSTIVSNALPTIIADLDGSQRAYTWVVTSTLLAMTATTPIWGKLSDLFNKKLLLQLSIVIFVIGSSAAGASQNVGEMIGFRVIQGIGMGGITALAQTVIGAMIPPRQRGRYNGYLGSVMALATVSGPLIGGVIVDSSLGWRWCFYVCVPLAVIALALIQKTLHLEHKPRKASIDWGGAFLIAAAVSAVLIWVSFAGDDFAWLSWQTAAFLGGALVILALAVVVERRVAEPVVPPAIISKRTTLLAVIASLAVGIAMFGGSVFLGQYFQVARGYSPTEAGLLTMPLMLGVMVSSIVVGRMIVATGYYKRYIVGGVALLVVGFGLLGTIDHTTSLVLIGFYMVLVGAGVGASMQNLVLAVQNTVDSHEIGTASGVIAFFRSLGGAVGVTVLGAILSNHVTDLIAKGLTGIGVDASAMSGGSTLDVKNLPAPIAEVVRAAYGDGTARIFVVAAVVGVVGLIATVFIQEVALRKTVSMKPSEVGESATESPEAVTR</sequence>
<feature type="transmembrane region" description="Helical" evidence="5">
    <location>
        <begin position="352"/>
        <end position="370"/>
    </location>
</feature>
<feature type="transmembrane region" description="Helical" evidence="5">
    <location>
        <begin position="221"/>
        <end position="239"/>
    </location>
</feature>
<dbReference type="PRINTS" id="PR01036">
    <property type="entry name" value="TCRTETB"/>
</dbReference>
<name>A0ABT9NZB0_9ACTN</name>
<dbReference type="EMBL" id="JAUSQZ010000001">
    <property type="protein sequence ID" value="MDP9825300.1"/>
    <property type="molecule type" value="Genomic_DNA"/>
</dbReference>
<comment type="subcellular location">
    <subcellularLocation>
        <location evidence="1">Cell membrane</location>
        <topology evidence="1">Multi-pass membrane protein</topology>
    </subcellularLocation>
</comment>
<dbReference type="InterPro" id="IPR011701">
    <property type="entry name" value="MFS"/>
</dbReference>
<evidence type="ECO:0000313" key="7">
    <source>
        <dbReference type="EMBL" id="MDP9825300.1"/>
    </source>
</evidence>
<dbReference type="RefSeq" id="WP_307238943.1">
    <property type="nucleotide sequence ID" value="NZ_JAUSQZ010000001.1"/>
</dbReference>
<feature type="transmembrane region" description="Helical" evidence="5">
    <location>
        <begin position="245"/>
        <end position="266"/>
    </location>
</feature>
<dbReference type="Pfam" id="PF07690">
    <property type="entry name" value="MFS_1"/>
    <property type="match status" value="1"/>
</dbReference>
<dbReference type="PANTHER" id="PTHR23501:SF197">
    <property type="entry name" value="COMD"/>
    <property type="match status" value="1"/>
</dbReference>
<dbReference type="SUPFAM" id="SSF103473">
    <property type="entry name" value="MFS general substrate transporter"/>
    <property type="match status" value="1"/>
</dbReference>
<dbReference type="Proteomes" id="UP001235712">
    <property type="component" value="Unassembled WGS sequence"/>
</dbReference>
<feature type="transmembrane region" description="Helical" evidence="5">
    <location>
        <begin position="376"/>
        <end position="401"/>
    </location>
</feature>
<dbReference type="PROSITE" id="PS50850">
    <property type="entry name" value="MFS"/>
    <property type="match status" value="1"/>
</dbReference>
<evidence type="ECO:0000256" key="5">
    <source>
        <dbReference type="SAM" id="Phobius"/>
    </source>
</evidence>
<keyword evidence="4 5" id="KW-0472">Membrane</keyword>
<dbReference type="CDD" id="cd17502">
    <property type="entry name" value="MFS_Azr1_MDR_like"/>
    <property type="match status" value="1"/>
</dbReference>
<feature type="transmembrane region" description="Helical" evidence="5">
    <location>
        <begin position="65"/>
        <end position="83"/>
    </location>
</feature>
<feature type="transmembrane region" description="Helical" evidence="5">
    <location>
        <begin position="321"/>
        <end position="340"/>
    </location>
</feature>
<dbReference type="Gene3D" id="1.20.1250.20">
    <property type="entry name" value="MFS general substrate transporter like domains"/>
    <property type="match status" value="1"/>
</dbReference>
<gene>
    <name evidence="7" type="ORF">J2S57_001049</name>
</gene>
<evidence type="ECO:0000256" key="4">
    <source>
        <dbReference type="ARBA" id="ARBA00023136"/>
    </source>
</evidence>
<organism evidence="7 8">
    <name type="scientific">Kineosporia succinea</name>
    <dbReference type="NCBI Taxonomy" id="84632"/>
    <lineage>
        <taxon>Bacteria</taxon>
        <taxon>Bacillati</taxon>
        <taxon>Actinomycetota</taxon>
        <taxon>Actinomycetes</taxon>
        <taxon>Kineosporiales</taxon>
        <taxon>Kineosporiaceae</taxon>
        <taxon>Kineosporia</taxon>
    </lineage>
</organism>
<feature type="transmembrane region" description="Helical" evidence="5">
    <location>
        <begin position="125"/>
        <end position="145"/>
    </location>
</feature>
<feature type="domain" description="Major facilitator superfamily (MFS) profile" evidence="6">
    <location>
        <begin position="30"/>
        <end position="511"/>
    </location>
</feature>
<evidence type="ECO:0000256" key="2">
    <source>
        <dbReference type="ARBA" id="ARBA00022692"/>
    </source>
</evidence>
<feature type="transmembrane region" description="Helical" evidence="5">
    <location>
        <begin position="413"/>
        <end position="436"/>
    </location>
</feature>
<keyword evidence="3 5" id="KW-1133">Transmembrane helix</keyword>
<feature type="transmembrane region" description="Helical" evidence="5">
    <location>
        <begin position="157"/>
        <end position="176"/>
    </location>
</feature>
<feature type="transmembrane region" description="Helical" evidence="5">
    <location>
        <begin position="488"/>
        <end position="511"/>
    </location>
</feature>
<dbReference type="Gene3D" id="1.20.1720.10">
    <property type="entry name" value="Multidrug resistance protein D"/>
    <property type="match status" value="1"/>
</dbReference>
<keyword evidence="8" id="KW-1185">Reference proteome</keyword>
<feature type="transmembrane region" description="Helical" evidence="5">
    <location>
        <begin position="286"/>
        <end position="309"/>
    </location>
</feature>
<proteinExistence type="predicted"/>
<comment type="caution">
    <text evidence="7">The sequence shown here is derived from an EMBL/GenBank/DDBJ whole genome shotgun (WGS) entry which is preliminary data.</text>
</comment>
<evidence type="ECO:0000313" key="8">
    <source>
        <dbReference type="Proteomes" id="UP001235712"/>
    </source>
</evidence>
<dbReference type="InterPro" id="IPR036259">
    <property type="entry name" value="MFS_trans_sf"/>
</dbReference>
<feature type="transmembrane region" description="Helical" evidence="5">
    <location>
        <begin position="182"/>
        <end position="201"/>
    </location>
</feature>
<feature type="transmembrane region" description="Helical" evidence="5">
    <location>
        <begin position="30"/>
        <end position="53"/>
    </location>
</feature>
<reference evidence="7 8" key="1">
    <citation type="submission" date="2023-07" db="EMBL/GenBank/DDBJ databases">
        <title>Sequencing the genomes of 1000 actinobacteria strains.</title>
        <authorList>
            <person name="Klenk H.-P."/>
        </authorList>
    </citation>
    <scope>NUCLEOTIDE SEQUENCE [LARGE SCALE GENOMIC DNA]</scope>
    <source>
        <strain evidence="7 8">DSM 44388</strain>
    </source>
</reference>
<evidence type="ECO:0000256" key="1">
    <source>
        <dbReference type="ARBA" id="ARBA00004651"/>
    </source>
</evidence>
<dbReference type="InterPro" id="IPR020846">
    <property type="entry name" value="MFS_dom"/>
</dbReference>